<dbReference type="GO" id="GO:0070402">
    <property type="term" value="F:NADPH binding"/>
    <property type="evidence" value="ECO:0007669"/>
    <property type="project" value="InterPro"/>
</dbReference>
<dbReference type="PANTHER" id="PTHR30525:SF0">
    <property type="entry name" value="1-DEOXY-D-XYLULOSE 5-PHOSPHATE REDUCTOISOMERASE, CHLOROPLASTIC"/>
    <property type="match status" value="1"/>
</dbReference>
<feature type="non-terminal residue" evidence="2">
    <location>
        <position position="55"/>
    </location>
</feature>
<organism evidence="2">
    <name type="scientific">Kosmotoga arenicorallina</name>
    <dbReference type="NCBI Taxonomy" id="688066"/>
    <lineage>
        <taxon>Bacteria</taxon>
        <taxon>Thermotogati</taxon>
        <taxon>Thermotogota</taxon>
        <taxon>Thermotogae</taxon>
        <taxon>Kosmotogales</taxon>
        <taxon>Kosmotogaceae</taxon>
        <taxon>Kosmotoga</taxon>
    </lineage>
</organism>
<dbReference type="EMBL" id="DRTH01000101">
    <property type="protein sequence ID" value="HHF08475.1"/>
    <property type="molecule type" value="Genomic_DNA"/>
</dbReference>
<evidence type="ECO:0000259" key="1">
    <source>
        <dbReference type="Pfam" id="PF02670"/>
    </source>
</evidence>
<protein>
    <submittedName>
        <fullName evidence="2">1-deoxy-D-xylulose-5-phosphate reductoisomerase</fullName>
    </submittedName>
</protein>
<gene>
    <name evidence="2" type="ORF">ENL26_01720</name>
</gene>
<comment type="caution">
    <text evidence="2">The sequence shown here is derived from an EMBL/GenBank/DDBJ whole genome shotgun (WGS) entry which is preliminary data.</text>
</comment>
<dbReference type="AlphaFoldDB" id="A0A7C5I3D1"/>
<reference evidence="2" key="1">
    <citation type="journal article" date="2020" name="mSystems">
        <title>Genome- and Community-Level Interaction Insights into Carbon Utilization and Element Cycling Functions of Hydrothermarchaeota in Hydrothermal Sediment.</title>
        <authorList>
            <person name="Zhou Z."/>
            <person name="Liu Y."/>
            <person name="Xu W."/>
            <person name="Pan J."/>
            <person name="Luo Z.H."/>
            <person name="Li M."/>
        </authorList>
    </citation>
    <scope>NUCLEOTIDE SEQUENCE [LARGE SCALE GENOMIC DNA]</scope>
    <source>
        <strain evidence="2">HyVt-80</strain>
    </source>
</reference>
<dbReference type="SUPFAM" id="SSF51735">
    <property type="entry name" value="NAD(P)-binding Rossmann-fold domains"/>
    <property type="match status" value="1"/>
</dbReference>
<dbReference type="Gene3D" id="3.40.50.720">
    <property type="entry name" value="NAD(P)-binding Rossmann-like Domain"/>
    <property type="match status" value="1"/>
</dbReference>
<dbReference type="InterPro" id="IPR013512">
    <property type="entry name" value="DXP_reductoisomerase_N"/>
</dbReference>
<dbReference type="InterPro" id="IPR036291">
    <property type="entry name" value="NAD(P)-bd_dom_sf"/>
</dbReference>
<accession>A0A7C5I3D1</accession>
<dbReference type="GO" id="GO:0030604">
    <property type="term" value="F:1-deoxy-D-xylulose-5-phosphate reductoisomerase activity"/>
    <property type="evidence" value="ECO:0007669"/>
    <property type="project" value="InterPro"/>
</dbReference>
<name>A0A7C5I3D1_9BACT</name>
<dbReference type="InterPro" id="IPR003821">
    <property type="entry name" value="DXP_reductoisomerase"/>
</dbReference>
<dbReference type="Pfam" id="PF02670">
    <property type="entry name" value="DXP_reductoisom"/>
    <property type="match status" value="1"/>
</dbReference>
<dbReference type="GO" id="GO:0030145">
    <property type="term" value="F:manganese ion binding"/>
    <property type="evidence" value="ECO:0007669"/>
    <property type="project" value="TreeGrafter"/>
</dbReference>
<dbReference type="Proteomes" id="UP000886129">
    <property type="component" value="Unassembled WGS sequence"/>
</dbReference>
<dbReference type="PANTHER" id="PTHR30525">
    <property type="entry name" value="1-DEOXY-D-XYLULOSE 5-PHOSPHATE REDUCTOISOMERASE"/>
    <property type="match status" value="1"/>
</dbReference>
<sequence length="55" mass="6117">MKRLAIIGSTGSIGRQTLEVVKDLKNHKVVALSCGHNFSLFRKQLLEYKPDYAAA</sequence>
<dbReference type="GO" id="GO:0051484">
    <property type="term" value="P:isopentenyl diphosphate biosynthetic process, methylerythritol 4-phosphate pathway involved in terpenoid biosynthetic process"/>
    <property type="evidence" value="ECO:0007669"/>
    <property type="project" value="TreeGrafter"/>
</dbReference>
<feature type="domain" description="1-deoxy-D-xylulose 5-phosphate reductoisomerase N-terminal" evidence="1">
    <location>
        <begin position="4"/>
        <end position="54"/>
    </location>
</feature>
<evidence type="ECO:0000313" key="2">
    <source>
        <dbReference type="EMBL" id="HHF08475.1"/>
    </source>
</evidence>
<proteinExistence type="predicted"/>